<dbReference type="InterPro" id="IPR016879">
    <property type="entry name" value="UCP028299"/>
</dbReference>
<keyword evidence="3" id="KW-1185">Reference proteome</keyword>
<dbReference type="Proteomes" id="UP000235828">
    <property type="component" value="Chromosome B"/>
</dbReference>
<feature type="signal peptide" evidence="1">
    <location>
        <begin position="1"/>
        <end position="19"/>
    </location>
</feature>
<name>A0A2N8ZKZ4_9VIBR</name>
<dbReference type="AlphaFoldDB" id="A0A2N8ZKZ4"/>
<organism evidence="2 3">
    <name type="scientific">Vibrio tapetis subsp. tapetis</name>
    <dbReference type="NCBI Taxonomy" id="1671868"/>
    <lineage>
        <taxon>Bacteria</taxon>
        <taxon>Pseudomonadati</taxon>
        <taxon>Pseudomonadota</taxon>
        <taxon>Gammaproteobacteria</taxon>
        <taxon>Vibrionales</taxon>
        <taxon>Vibrionaceae</taxon>
        <taxon>Vibrio</taxon>
    </lineage>
</organism>
<reference evidence="2 3" key="1">
    <citation type="submission" date="2017-10" db="EMBL/GenBank/DDBJ databases">
        <authorList>
            <person name="Banno H."/>
            <person name="Chua N.-H."/>
        </authorList>
    </citation>
    <scope>NUCLEOTIDE SEQUENCE [LARGE SCALE GENOMIC DNA]</scope>
    <source>
        <strain evidence="2">Vibrio tapetis CECT4600</strain>
    </source>
</reference>
<feature type="chain" id="PRO_5014744242" description="Acyl-CoA synthetase" evidence="1">
    <location>
        <begin position="20"/>
        <end position="113"/>
    </location>
</feature>
<dbReference type="KEGG" id="vta:B0946"/>
<evidence type="ECO:0000313" key="3">
    <source>
        <dbReference type="Proteomes" id="UP000235828"/>
    </source>
</evidence>
<evidence type="ECO:0000256" key="1">
    <source>
        <dbReference type="SAM" id="SignalP"/>
    </source>
</evidence>
<accession>A0A2N8ZKZ4</accession>
<dbReference type="EMBL" id="LT960612">
    <property type="protein sequence ID" value="SON52557.1"/>
    <property type="molecule type" value="Genomic_DNA"/>
</dbReference>
<evidence type="ECO:0000313" key="2">
    <source>
        <dbReference type="EMBL" id="SON52557.1"/>
    </source>
</evidence>
<dbReference type="Pfam" id="PF11777">
    <property type="entry name" value="DUF3316"/>
    <property type="match status" value="1"/>
</dbReference>
<sequence length="113" mass="12406">MKKLLIIAATALISSTAFASTNNLNGSTDIATDGYQTKDQAYSAGYSQVESVNKMNSQEQALKLGLVNTEIVYNSVGVDEMEVKVEEYSPERGIIAYRAIVNIDYHYSERDNG</sequence>
<keyword evidence="1" id="KW-0732">Signal</keyword>
<protein>
    <recommendedName>
        <fullName evidence="4">Acyl-CoA synthetase</fullName>
    </recommendedName>
</protein>
<gene>
    <name evidence="2" type="ORF">VTAP4600_B0946</name>
</gene>
<dbReference type="RefSeq" id="WP_102524776.1">
    <property type="nucleotide sequence ID" value="NZ_LT960612.1"/>
</dbReference>
<dbReference type="PIRSF" id="PIRSF028299">
    <property type="entry name" value="UCP028299"/>
    <property type="match status" value="1"/>
</dbReference>
<dbReference type="OrthoDB" id="5904423at2"/>
<evidence type="ECO:0008006" key="4">
    <source>
        <dbReference type="Google" id="ProtNLM"/>
    </source>
</evidence>
<proteinExistence type="predicted"/>